<sequence>MLPGAGDQDAPPPPVEGGTNALPVPGARPGAGKALLSGTVSGHIGALTVMASTALRMGKALLTVASTPAGLTWSGRPV</sequence>
<evidence type="ECO:0000256" key="1">
    <source>
        <dbReference type="SAM" id="MobiDB-lite"/>
    </source>
</evidence>
<evidence type="ECO:0000313" key="2">
    <source>
        <dbReference type="EMBL" id="GIH65762.1"/>
    </source>
</evidence>
<proteinExistence type="predicted"/>
<evidence type="ECO:0000313" key="3">
    <source>
        <dbReference type="Proteomes" id="UP000660454"/>
    </source>
</evidence>
<keyword evidence="3" id="KW-1185">Reference proteome</keyword>
<comment type="caution">
    <text evidence="2">The sequence shown here is derived from an EMBL/GenBank/DDBJ whole genome shotgun (WGS) entry which is preliminary data.</text>
</comment>
<organism evidence="2 3">
    <name type="scientific">Microbispora siamensis</name>
    <dbReference type="NCBI Taxonomy" id="564413"/>
    <lineage>
        <taxon>Bacteria</taxon>
        <taxon>Bacillati</taxon>
        <taxon>Actinomycetota</taxon>
        <taxon>Actinomycetes</taxon>
        <taxon>Streptosporangiales</taxon>
        <taxon>Streptosporangiaceae</taxon>
        <taxon>Microbispora</taxon>
    </lineage>
</organism>
<dbReference type="EMBL" id="BOOF01000044">
    <property type="protein sequence ID" value="GIH65762.1"/>
    <property type="molecule type" value="Genomic_DNA"/>
</dbReference>
<name>A0ABQ4GWG1_9ACTN</name>
<accession>A0ABQ4GWG1</accession>
<reference evidence="2 3" key="1">
    <citation type="submission" date="2021-01" db="EMBL/GenBank/DDBJ databases">
        <title>Whole genome shotgun sequence of Microbispora siamensis NBRC 104113.</title>
        <authorList>
            <person name="Komaki H."/>
            <person name="Tamura T."/>
        </authorList>
    </citation>
    <scope>NUCLEOTIDE SEQUENCE [LARGE SCALE GENOMIC DNA]</scope>
    <source>
        <strain evidence="2 3">NBRC 104113</strain>
    </source>
</reference>
<protein>
    <submittedName>
        <fullName evidence="2">Uncharacterized protein</fullName>
    </submittedName>
</protein>
<gene>
    <name evidence="2" type="ORF">Msi02_65790</name>
</gene>
<dbReference type="Proteomes" id="UP000660454">
    <property type="component" value="Unassembled WGS sequence"/>
</dbReference>
<feature type="region of interest" description="Disordered" evidence="1">
    <location>
        <begin position="1"/>
        <end position="28"/>
    </location>
</feature>